<accession>A0A0L6VU27</accession>
<dbReference type="AlphaFoldDB" id="A0A0L6VU27"/>
<sequence>MLSTTTTIETLQGHLTTLQSLVQSIEAIRCQTLPALINSLQPAIQNVRTTTPAELLNWKNHSSQLDDALNTLRQQAINSQLAMKYIHATAMNNPNLSSEEKNKAFHDTLLTKQAAFKSRSTLSRRAKATTTIGPTTIEKHVLDAERLKRKKLARLEKQHASFPQVSIPVNSLHDCIQRINRLDHDPEEHLIFVSENQLVVKDLMRTFLVFKRTPSSTTHLSHPIIERAFCFSLTESPTTTLQRSSFGLIRSINRCINHHINQYFKSDRHRNPSNIWLVCSLLASYKDFFRSELSVLPRGPKTRGMVPRHGSKDMMSQGFLTWRRWKVEPARLDKLVAADEQQPGCAEQVSHCGDALELTLMGGQWAKVAEMK</sequence>
<proteinExistence type="predicted"/>
<protein>
    <submittedName>
        <fullName evidence="1">Uncharacterized protein</fullName>
    </submittedName>
</protein>
<comment type="caution">
    <text evidence="1">The sequence shown here is derived from an EMBL/GenBank/DDBJ whole genome shotgun (WGS) entry which is preliminary data.</text>
</comment>
<reference evidence="1 2" key="1">
    <citation type="submission" date="2015-08" db="EMBL/GenBank/DDBJ databases">
        <title>Next Generation Sequencing and Analysis of the Genome of Puccinia sorghi L Schw, the Causal Agent of Maize Common Rust.</title>
        <authorList>
            <person name="Rochi L."/>
            <person name="Burguener G."/>
            <person name="Darino M."/>
            <person name="Turjanski A."/>
            <person name="Kreff E."/>
            <person name="Dieguez M.J."/>
            <person name="Sacco F."/>
        </authorList>
    </citation>
    <scope>NUCLEOTIDE SEQUENCE [LARGE SCALE GENOMIC DNA]</scope>
    <source>
        <strain evidence="1 2">RO10H11247</strain>
    </source>
</reference>
<dbReference type="Proteomes" id="UP000037035">
    <property type="component" value="Unassembled WGS sequence"/>
</dbReference>
<gene>
    <name evidence="1" type="ORF">VP01_1065g14</name>
</gene>
<evidence type="ECO:0000313" key="2">
    <source>
        <dbReference type="Proteomes" id="UP000037035"/>
    </source>
</evidence>
<dbReference type="OrthoDB" id="2500136at2759"/>
<name>A0A0L6VU27_9BASI</name>
<evidence type="ECO:0000313" key="1">
    <source>
        <dbReference type="EMBL" id="KNZ64117.1"/>
    </source>
</evidence>
<keyword evidence="2" id="KW-1185">Reference proteome</keyword>
<dbReference type="VEuPathDB" id="FungiDB:VP01_1065g14"/>
<dbReference type="EMBL" id="LAVV01000732">
    <property type="protein sequence ID" value="KNZ64117.1"/>
    <property type="molecule type" value="Genomic_DNA"/>
</dbReference>
<organism evidence="1 2">
    <name type="scientific">Puccinia sorghi</name>
    <dbReference type="NCBI Taxonomy" id="27349"/>
    <lineage>
        <taxon>Eukaryota</taxon>
        <taxon>Fungi</taxon>
        <taxon>Dikarya</taxon>
        <taxon>Basidiomycota</taxon>
        <taxon>Pucciniomycotina</taxon>
        <taxon>Pucciniomycetes</taxon>
        <taxon>Pucciniales</taxon>
        <taxon>Pucciniaceae</taxon>
        <taxon>Puccinia</taxon>
    </lineage>
</organism>